<evidence type="ECO:0000313" key="3">
    <source>
        <dbReference type="EMBL" id="JAS79188.1"/>
    </source>
</evidence>
<feature type="region of interest" description="Disordered" evidence="2">
    <location>
        <begin position="1"/>
        <end position="23"/>
    </location>
</feature>
<dbReference type="EMBL" id="GECU01022204">
    <property type="protein sequence ID" value="JAS85502.1"/>
    <property type="molecule type" value="Transcribed_RNA"/>
</dbReference>
<evidence type="ECO:0000256" key="1">
    <source>
        <dbReference type="SAM" id="Coils"/>
    </source>
</evidence>
<proteinExistence type="predicted"/>
<evidence type="ECO:0000313" key="4">
    <source>
        <dbReference type="EMBL" id="JAS85502.1"/>
    </source>
</evidence>
<sequence>MIDGELQSESDDEATRVSEVKTTKKRKITGRVRDVAKKLRACSYETGEDCRCKRYECFQQVTPEERNSLIKQFNDIGREGGTNAQNSYLGGLIALHPVSRRRPRLDENQARMNEGSFSYKVRVVRDESAVEIPVCFKAFQSLFGVKPFRLHRIKQSIMTTGKSPVDNRGKHFNRPRKVPEATREAMMSFFCSLKGRRAHYSLHDSTKVYLPENLNVKELLSMFLNKNPGMEISYETFRHTFVTEFNIGFGYPRTDTCCFCDENNAKVSGIERKIAAVSVEEKESLLEEKKKLEEEQKLHITKADWFYKLKRKAKKISKTTQ</sequence>
<organism evidence="4">
    <name type="scientific">Homalodisca liturata</name>
    <dbReference type="NCBI Taxonomy" id="320908"/>
    <lineage>
        <taxon>Eukaryota</taxon>
        <taxon>Metazoa</taxon>
        <taxon>Ecdysozoa</taxon>
        <taxon>Arthropoda</taxon>
        <taxon>Hexapoda</taxon>
        <taxon>Insecta</taxon>
        <taxon>Pterygota</taxon>
        <taxon>Neoptera</taxon>
        <taxon>Paraneoptera</taxon>
        <taxon>Hemiptera</taxon>
        <taxon>Auchenorrhyncha</taxon>
        <taxon>Membracoidea</taxon>
        <taxon>Cicadellidae</taxon>
        <taxon>Cicadellinae</taxon>
        <taxon>Proconiini</taxon>
        <taxon>Homalodisca</taxon>
    </lineage>
</organism>
<feature type="compositionally biased region" description="Acidic residues" evidence="2">
    <location>
        <begin position="1"/>
        <end position="12"/>
    </location>
</feature>
<name>A0A1B6IF34_9HEMI</name>
<feature type="coiled-coil region" evidence="1">
    <location>
        <begin position="275"/>
        <end position="302"/>
    </location>
</feature>
<accession>A0A1B6IF34</accession>
<feature type="compositionally biased region" description="Basic and acidic residues" evidence="2">
    <location>
        <begin position="13"/>
        <end position="22"/>
    </location>
</feature>
<gene>
    <name evidence="4" type="ORF">g.29353</name>
    <name evidence="3" type="ORF">g.29355</name>
</gene>
<dbReference type="EMBL" id="GECU01028518">
    <property type="protein sequence ID" value="JAS79188.1"/>
    <property type="molecule type" value="Transcribed_RNA"/>
</dbReference>
<protein>
    <submittedName>
        <fullName evidence="4">Uncharacterized protein</fullName>
    </submittedName>
</protein>
<evidence type="ECO:0000256" key="2">
    <source>
        <dbReference type="SAM" id="MobiDB-lite"/>
    </source>
</evidence>
<reference evidence="4" key="1">
    <citation type="submission" date="2015-11" db="EMBL/GenBank/DDBJ databases">
        <title>De novo transcriptome assembly of four potential Pierce s Disease insect vectors from Arizona vineyards.</title>
        <authorList>
            <person name="Tassone E.E."/>
        </authorList>
    </citation>
    <scope>NUCLEOTIDE SEQUENCE</scope>
</reference>
<dbReference type="PANTHER" id="PTHR10773:SF19">
    <property type="match status" value="1"/>
</dbReference>
<keyword evidence="1" id="KW-0175">Coiled coil</keyword>
<dbReference type="PANTHER" id="PTHR10773">
    <property type="entry name" value="DNA-DIRECTED RNA POLYMERASES I, II, AND III SUBUNIT RPABC2"/>
    <property type="match status" value="1"/>
</dbReference>
<dbReference type="AlphaFoldDB" id="A0A1B6IF34"/>